<dbReference type="PROSITE" id="PS51352">
    <property type="entry name" value="THIOREDOXIN_2"/>
    <property type="match status" value="1"/>
</dbReference>
<dbReference type="GO" id="GO:0006457">
    <property type="term" value="P:protein folding"/>
    <property type="evidence" value="ECO:0007669"/>
    <property type="project" value="TreeGrafter"/>
</dbReference>
<feature type="domain" description="Thioredoxin" evidence="9">
    <location>
        <begin position="122"/>
        <end position="253"/>
    </location>
</feature>
<dbReference type="Pfam" id="PF13848">
    <property type="entry name" value="Thioredoxin_6"/>
    <property type="match status" value="1"/>
</dbReference>
<dbReference type="CDD" id="cd02982">
    <property type="entry name" value="PDI_b'_family"/>
    <property type="match status" value="1"/>
</dbReference>
<reference evidence="10" key="1">
    <citation type="submission" date="2022-07" db="EMBL/GenBank/DDBJ databases">
        <title>Phylogenomic reconstructions and comparative analyses of Kickxellomycotina fungi.</title>
        <authorList>
            <person name="Reynolds N.K."/>
            <person name="Stajich J.E."/>
            <person name="Barry K."/>
            <person name="Grigoriev I.V."/>
            <person name="Crous P."/>
            <person name="Smith M.E."/>
        </authorList>
    </citation>
    <scope>NUCLEOTIDE SEQUENCE</scope>
    <source>
        <strain evidence="10">IMI 214461</strain>
    </source>
</reference>
<name>A0A9W8EJ99_9FUNG</name>
<proteinExistence type="inferred from homology"/>
<evidence type="ECO:0000256" key="1">
    <source>
        <dbReference type="ARBA" id="ARBA00001182"/>
    </source>
</evidence>
<dbReference type="InterPro" id="IPR036249">
    <property type="entry name" value="Thioredoxin-like_sf"/>
</dbReference>
<dbReference type="GO" id="GO:0034976">
    <property type="term" value="P:response to endoplasmic reticulum stress"/>
    <property type="evidence" value="ECO:0007669"/>
    <property type="project" value="TreeGrafter"/>
</dbReference>
<evidence type="ECO:0000313" key="10">
    <source>
        <dbReference type="EMBL" id="KAJ2002973.1"/>
    </source>
</evidence>
<feature type="compositionally biased region" description="Basic and acidic residues" evidence="8">
    <location>
        <begin position="274"/>
        <end position="290"/>
    </location>
</feature>
<accession>A0A9W8EJ99</accession>
<dbReference type="Pfam" id="PF00085">
    <property type="entry name" value="Thioredoxin"/>
    <property type="match status" value="1"/>
</dbReference>
<dbReference type="PANTHER" id="PTHR18929:SF132">
    <property type="entry name" value="PROTEIN DISULFIDE-ISOMERASE A3"/>
    <property type="match status" value="1"/>
</dbReference>
<keyword evidence="6 10" id="KW-0413">Isomerase</keyword>
<keyword evidence="7" id="KW-0676">Redox-active center</keyword>
<keyword evidence="5" id="KW-0256">Endoplasmic reticulum</keyword>
<dbReference type="Proteomes" id="UP001150907">
    <property type="component" value="Unassembled WGS sequence"/>
</dbReference>
<feature type="region of interest" description="Disordered" evidence="8">
    <location>
        <begin position="260"/>
        <end position="290"/>
    </location>
</feature>
<evidence type="ECO:0000256" key="3">
    <source>
        <dbReference type="ARBA" id="ARBA00006347"/>
    </source>
</evidence>
<evidence type="ECO:0000256" key="7">
    <source>
        <dbReference type="ARBA" id="ARBA00023284"/>
    </source>
</evidence>
<evidence type="ECO:0000256" key="5">
    <source>
        <dbReference type="ARBA" id="ARBA00022824"/>
    </source>
</evidence>
<sequence length="290" mass="32960">MTADEVRKFVKTRSTPLLGEMSSETFHAYSRAGFPIGLLFFNGQESRKELEASILPVAKEFRGVVSFALVDASMYKRHASMFHLEHKWPAFAIQDISAQTKYPMDQSKQLTAEQVRSFVDAFTHGKLSPSYKSDPTPEHNDGNVYELVSKEFEHVAFDTAKDVLIEFYSPSCIYCRQLEPVYEELGRLLGHNSRLVIARMNGATNDVPSNDQALNFPGYPTIVMIRADDNEIITYEGDRSLESLVSFVKEHSARRVLHDNDEKPQGRQVYMPAHKVDAGLTPKERRHDEL</sequence>
<dbReference type="Gene3D" id="3.40.30.10">
    <property type="entry name" value="Glutaredoxin"/>
    <property type="match status" value="2"/>
</dbReference>
<dbReference type="EMBL" id="JANBQF010000256">
    <property type="protein sequence ID" value="KAJ2002973.1"/>
    <property type="molecule type" value="Genomic_DNA"/>
</dbReference>
<dbReference type="CDD" id="cd02995">
    <property type="entry name" value="PDI_a_PDI_a'_C"/>
    <property type="match status" value="1"/>
</dbReference>
<evidence type="ECO:0000256" key="8">
    <source>
        <dbReference type="SAM" id="MobiDB-lite"/>
    </source>
</evidence>
<dbReference type="OrthoDB" id="427280at2759"/>
<evidence type="ECO:0000259" key="9">
    <source>
        <dbReference type="PROSITE" id="PS51352"/>
    </source>
</evidence>
<dbReference type="GO" id="GO:0003756">
    <property type="term" value="F:protein disulfide isomerase activity"/>
    <property type="evidence" value="ECO:0007669"/>
    <property type="project" value="UniProtKB-EC"/>
</dbReference>
<evidence type="ECO:0000256" key="6">
    <source>
        <dbReference type="ARBA" id="ARBA00023235"/>
    </source>
</evidence>
<protein>
    <recommendedName>
        <fullName evidence="4">protein disulfide-isomerase</fullName>
        <ecNumber evidence="4">5.3.4.1</ecNumber>
    </recommendedName>
</protein>
<organism evidence="10 11">
    <name type="scientific">Coemansia thaxteri</name>
    <dbReference type="NCBI Taxonomy" id="2663907"/>
    <lineage>
        <taxon>Eukaryota</taxon>
        <taxon>Fungi</taxon>
        <taxon>Fungi incertae sedis</taxon>
        <taxon>Zoopagomycota</taxon>
        <taxon>Kickxellomycotina</taxon>
        <taxon>Kickxellomycetes</taxon>
        <taxon>Kickxellales</taxon>
        <taxon>Kickxellaceae</taxon>
        <taxon>Coemansia</taxon>
    </lineage>
</organism>
<keyword evidence="11" id="KW-1185">Reference proteome</keyword>
<comment type="caution">
    <text evidence="10">The sequence shown here is derived from an EMBL/GenBank/DDBJ whole genome shotgun (WGS) entry which is preliminary data.</text>
</comment>
<comment type="catalytic activity">
    <reaction evidence="1">
        <text>Catalyzes the rearrangement of -S-S- bonds in proteins.</text>
        <dbReference type="EC" id="5.3.4.1"/>
    </reaction>
</comment>
<comment type="subcellular location">
    <subcellularLocation>
        <location evidence="2">Endoplasmic reticulum lumen</location>
    </subcellularLocation>
</comment>
<dbReference type="InterPro" id="IPR013766">
    <property type="entry name" value="Thioredoxin_domain"/>
</dbReference>
<dbReference type="GO" id="GO:0005788">
    <property type="term" value="C:endoplasmic reticulum lumen"/>
    <property type="evidence" value="ECO:0007669"/>
    <property type="project" value="UniProtKB-SubCell"/>
</dbReference>
<dbReference type="AlphaFoldDB" id="A0A9W8EJ99"/>
<gene>
    <name evidence="10" type="primary">PDI1_2</name>
    <name evidence="10" type="ORF">H4R26_003332</name>
</gene>
<comment type="similarity">
    <text evidence="3">Belongs to the protein disulfide isomerase family.</text>
</comment>
<dbReference type="PANTHER" id="PTHR18929">
    <property type="entry name" value="PROTEIN DISULFIDE ISOMERASE"/>
    <property type="match status" value="1"/>
</dbReference>
<evidence type="ECO:0000256" key="2">
    <source>
        <dbReference type="ARBA" id="ARBA00004319"/>
    </source>
</evidence>
<evidence type="ECO:0000313" key="11">
    <source>
        <dbReference type="Proteomes" id="UP001150907"/>
    </source>
</evidence>
<dbReference type="SUPFAM" id="SSF52833">
    <property type="entry name" value="Thioredoxin-like"/>
    <property type="match status" value="2"/>
</dbReference>
<evidence type="ECO:0000256" key="4">
    <source>
        <dbReference type="ARBA" id="ARBA00012723"/>
    </source>
</evidence>
<dbReference type="EC" id="5.3.4.1" evidence="4"/>